<evidence type="ECO:0000256" key="4">
    <source>
        <dbReference type="ARBA" id="ARBA00022840"/>
    </source>
</evidence>
<dbReference type="Gene3D" id="1.20.1560.10">
    <property type="entry name" value="ABC transporter type 1, transmembrane domain"/>
    <property type="match status" value="1"/>
</dbReference>
<comment type="caution">
    <text evidence="10">The sequence shown here is derived from an EMBL/GenBank/DDBJ whole genome shotgun (WGS) entry which is preliminary data.</text>
</comment>
<dbReference type="SUPFAM" id="SSF90123">
    <property type="entry name" value="ABC transporter transmembrane region"/>
    <property type="match status" value="1"/>
</dbReference>
<evidence type="ECO:0000256" key="5">
    <source>
        <dbReference type="ARBA" id="ARBA00022989"/>
    </source>
</evidence>
<dbReference type="SMART" id="SM00382">
    <property type="entry name" value="AAA"/>
    <property type="match status" value="1"/>
</dbReference>
<evidence type="ECO:0000313" key="11">
    <source>
        <dbReference type="Proteomes" id="UP001595816"/>
    </source>
</evidence>
<reference evidence="11" key="1">
    <citation type="journal article" date="2019" name="Int. J. Syst. Evol. Microbiol.">
        <title>The Global Catalogue of Microorganisms (GCM) 10K type strain sequencing project: providing services to taxonomists for standard genome sequencing and annotation.</title>
        <authorList>
            <consortium name="The Broad Institute Genomics Platform"/>
            <consortium name="The Broad Institute Genome Sequencing Center for Infectious Disease"/>
            <person name="Wu L."/>
            <person name="Ma J."/>
        </authorList>
    </citation>
    <scope>NUCLEOTIDE SEQUENCE [LARGE SCALE GENOMIC DNA]</scope>
    <source>
        <strain evidence="11">CGMCC 4.7289</strain>
    </source>
</reference>
<feature type="domain" description="ABC transmembrane type-1" evidence="9">
    <location>
        <begin position="17"/>
        <end position="302"/>
    </location>
</feature>
<evidence type="ECO:0000259" key="8">
    <source>
        <dbReference type="PROSITE" id="PS50893"/>
    </source>
</evidence>
<evidence type="ECO:0000256" key="2">
    <source>
        <dbReference type="ARBA" id="ARBA00022692"/>
    </source>
</evidence>
<feature type="transmembrane region" description="Helical" evidence="7">
    <location>
        <begin position="243"/>
        <end position="266"/>
    </location>
</feature>
<organism evidence="10 11">
    <name type="scientific">Hamadaea flava</name>
    <dbReference type="NCBI Taxonomy" id="1742688"/>
    <lineage>
        <taxon>Bacteria</taxon>
        <taxon>Bacillati</taxon>
        <taxon>Actinomycetota</taxon>
        <taxon>Actinomycetes</taxon>
        <taxon>Micromonosporales</taxon>
        <taxon>Micromonosporaceae</taxon>
        <taxon>Hamadaea</taxon>
    </lineage>
</organism>
<accession>A0ABV8LNH6</accession>
<feature type="transmembrane region" description="Helical" evidence="7">
    <location>
        <begin position="278"/>
        <end position="298"/>
    </location>
</feature>
<dbReference type="InterPro" id="IPR003593">
    <property type="entry name" value="AAA+_ATPase"/>
</dbReference>
<evidence type="ECO:0000259" key="9">
    <source>
        <dbReference type="PROSITE" id="PS50929"/>
    </source>
</evidence>
<dbReference type="InterPro" id="IPR039421">
    <property type="entry name" value="Type_1_exporter"/>
</dbReference>
<dbReference type="InterPro" id="IPR036640">
    <property type="entry name" value="ABC1_TM_sf"/>
</dbReference>
<dbReference type="EMBL" id="JBHSAY010000009">
    <property type="protein sequence ID" value="MFC4132555.1"/>
    <property type="molecule type" value="Genomic_DNA"/>
</dbReference>
<gene>
    <name evidence="10" type="ORF">ACFOZ4_18250</name>
</gene>
<comment type="subcellular location">
    <subcellularLocation>
        <location evidence="1">Cell membrane</location>
        <topology evidence="1">Multi-pass membrane protein</topology>
    </subcellularLocation>
</comment>
<sequence>MKAALGLALRHAAGPTVVLGLVALLSGVLPVVVAWLAKLLIEALVAGTTARHAIGLAAAGAVAAVAMVALRQVGEYAGLLARQRIALRTQDALYARVDRFVGLRPFEDPSFQDKLRIAAQGAQEAPAAATAMLVEGGQALVTTIGYASVLLALWPPMAVVVVAAAVPAYVAYRNAARRSARAVTDSAAAARRAYFLTEVLTTASAASEIRLYGSGRLLRSRLLDGLTATASLHRAAQRTQNRAALGVAVLSAAVAAAGTIVAVRGVLDHRLSVGDLTLFTAAVVGVQGAIAGLLSQYAETSAAMLLFRDYREIMAAPPDLPVGEHPVEPLRQGIELRDVWFRYADDGPWVLRGVDLFLPAGRTTALVGLNGAGKSTLVKLLTRAYDPTRGSVLWDGVDLRALRPDELRNRIGATFQDFVRYELTAGENIGIGDPSRVDDEAAVSAAAYAAGAAEVVDGLPKGARTMLSRIFFDDDADPGVSLSGGQWQRVALARSMMRTSHDLLILDEPNSGLDALAEQDLQRRVREHSVGRTSLLVSHRLGTLRHADQIVILADGRIAEAGTHAELLAADGRYAELFTAQAAGYLEPA</sequence>
<feature type="transmembrane region" description="Helical" evidence="7">
    <location>
        <begin position="153"/>
        <end position="172"/>
    </location>
</feature>
<dbReference type="PANTHER" id="PTHR43394">
    <property type="entry name" value="ATP-DEPENDENT PERMEASE MDL1, MITOCHONDRIAL"/>
    <property type="match status" value="1"/>
</dbReference>
<dbReference type="InterPro" id="IPR003439">
    <property type="entry name" value="ABC_transporter-like_ATP-bd"/>
</dbReference>
<keyword evidence="11" id="KW-1185">Reference proteome</keyword>
<dbReference type="Pfam" id="PF00005">
    <property type="entry name" value="ABC_tran"/>
    <property type="match status" value="1"/>
</dbReference>
<dbReference type="PROSITE" id="PS50893">
    <property type="entry name" value="ABC_TRANSPORTER_2"/>
    <property type="match status" value="1"/>
</dbReference>
<evidence type="ECO:0000256" key="3">
    <source>
        <dbReference type="ARBA" id="ARBA00022741"/>
    </source>
</evidence>
<evidence type="ECO:0000256" key="1">
    <source>
        <dbReference type="ARBA" id="ARBA00004651"/>
    </source>
</evidence>
<evidence type="ECO:0000256" key="7">
    <source>
        <dbReference type="SAM" id="Phobius"/>
    </source>
</evidence>
<evidence type="ECO:0000313" key="10">
    <source>
        <dbReference type="EMBL" id="MFC4132555.1"/>
    </source>
</evidence>
<dbReference type="Proteomes" id="UP001595816">
    <property type="component" value="Unassembled WGS sequence"/>
</dbReference>
<feature type="transmembrane region" description="Helical" evidence="7">
    <location>
        <begin position="22"/>
        <end position="41"/>
    </location>
</feature>
<protein>
    <submittedName>
        <fullName evidence="10">ABC transporter ATP-binding protein</fullName>
    </submittedName>
</protein>
<keyword evidence="6 7" id="KW-0472">Membrane</keyword>
<name>A0ABV8LNH6_9ACTN</name>
<dbReference type="PANTHER" id="PTHR43394:SF1">
    <property type="entry name" value="ATP-BINDING CASSETTE SUB-FAMILY B MEMBER 10, MITOCHONDRIAL"/>
    <property type="match status" value="1"/>
</dbReference>
<dbReference type="InterPro" id="IPR017871">
    <property type="entry name" value="ABC_transporter-like_CS"/>
</dbReference>
<keyword evidence="2 7" id="KW-0812">Transmembrane</keyword>
<dbReference type="PROSITE" id="PS00211">
    <property type="entry name" value="ABC_TRANSPORTER_1"/>
    <property type="match status" value="1"/>
</dbReference>
<feature type="transmembrane region" description="Helical" evidence="7">
    <location>
        <begin position="53"/>
        <end position="70"/>
    </location>
</feature>
<dbReference type="InterPro" id="IPR011527">
    <property type="entry name" value="ABC1_TM_dom"/>
</dbReference>
<dbReference type="PROSITE" id="PS50929">
    <property type="entry name" value="ABC_TM1F"/>
    <property type="match status" value="1"/>
</dbReference>
<dbReference type="RefSeq" id="WP_253753041.1">
    <property type="nucleotide sequence ID" value="NZ_JAMZDZ010000001.1"/>
</dbReference>
<proteinExistence type="predicted"/>
<keyword evidence="3" id="KW-0547">Nucleotide-binding</keyword>
<dbReference type="InterPro" id="IPR027417">
    <property type="entry name" value="P-loop_NTPase"/>
</dbReference>
<dbReference type="SUPFAM" id="SSF52540">
    <property type="entry name" value="P-loop containing nucleoside triphosphate hydrolases"/>
    <property type="match status" value="1"/>
</dbReference>
<feature type="domain" description="ABC transporter" evidence="8">
    <location>
        <begin position="334"/>
        <end position="580"/>
    </location>
</feature>
<keyword evidence="4 10" id="KW-0067">ATP-binding</keyword>
<dbReference type="GO" id="GO:0005524">
    <property type="term" value="F:ATP binding"/>
    <property type="evidence" value="ECO:0007669"/>
    <property type="project" value="UniProtKB-KW"/>
</dbReference>
<dbReference type="Gene3D" id="3.40.50.300">
    <property type="entry name" value="P-loop containing nucleotide triphosphate hydrolases"/>
    <property type="match status" value="1"/>
</dbReference>
<evidence type="ECO:0000256" key="6">
    <source>
        <dbReference type="ARBA" id="ARBA00023136"/>
    </source>
</evidence>
<keyword evidence="5 7" id="KW-1133">Transmembrane helix</keyword>